<dbReference type="Pfam" id="PF10418">
    <property type="entry name" value="DHODB_Fe-S_bind"/>
    <property type="match status" value="1"/>
</dbReference>
<dbReference type="SUPFAM" id="SSF52343">
    <property type="entry name" value="Ferredoxin reductase-like, C-terminal NADP-linked domain"/>
    <property type="match status" value="1"/>
</dbReference>
<gene>
    <name evidence="3" type="ORF">KSX_68840</name>
</gene>
<dbReference type="GO" id="GO:0016491">
    <property type="term" value="F:oxidoreductase activity"/>
    <property type="evidence" value="ECO:0007669"/>
    <property type="project" value="InterPro"/>
</dbReference>
<feature type="domain" description="Dihydroorotate dehydrogenase electron transfer subunit iron-sulphur cluster binding" evidence="2">
    <location>
        <begin position="108"/>
        <end position="140"/>
    </location>
</feature>
<dbReference type="Proteomes" id="UP000612362">
    <property type="component" value="Unassembled WGS sequence"/>
</dbReference>
<dbReference type="InterPro" id="IPR019480">
    <property type="entry name" value="Dihydroorotate_DH_Fe-S-bd"/>
</dbReference>
<dbReference type="PANTHER" id="PTHR43513:SF1">
    <property type="entry name" value="ANAEROBIC SULFITE REDUCTASE SUBUNIT B"/>
    <property type="match status" value="1"/>
</dbReference>
<feature type="domain" description="Oxidoreductase FAD/NAD(P)-binding" evidence="1">
    <location>
        <begin position="6"/>
        <end position="89"/>
    </location>
</feature>
<dbReference type="RefSeq" id="WP_220197898.1">
    <property type="nucleotide sequence ID" value="NZ_BNJF01000004.1"/>
</dbReference>
<dbReference type="Gene3D" id="3.40.50.80">
    <property type="entry name" value="Nucleotide-binding domain of ferredoxin-NADP reductase (FNR) module"/>
    <property type="match status" value="1"/>
</dbReference>
<dbReference type="PANTHER" id="PTHR43513">
    <property type="entry name" value="DIHYDROOROTATE DEHYDROGENASE B (NAD(+)), ELECTRON TRANSFER SUBUNIT"/>
    <property type="match status" value="1"/>
</dbReference>
<dbReference type="Pfam" id="PF00175">
    <property type="entry name" value="NAD_binding_1"/>
    <property type="match status" value="1"/>
</dbReference>
<dbReference type="AlphaFoldDB" id="A0A8J3I783"/>
<comment type="caution">
    <text evidence="3">The sequence shown here is derived from an EMBL/GenBank/DDBJ whole genome shotgun (WGS) entry which is preliminary data.</text>
</comment>
<reference evidence="3" key="1">
    <citation type="submission" date="2020-10" db="EMBL/GenBank/DDBJ databases">
        <title>Taxonomic study of unclassified bacteria belonging to the class Ktedonobacteria.</title>
        <authorList>
            <person name="Yabe S."/>
            <person name="Wang C.M."/>
            <person name="Zheng Y."/>
            <person name="Sakai Y."/>
            <person name="Cavaletti L."/>
            <person name="Monciardini P."/>
            <person name="Donadio S."/>
        </authorList>
    </citation>
    <scope>NUCLEOTIDE SEQUENCE</scope>
    <source>
        <strain evidence="3">SOSP1-1</strain>
    </source>
</reference>
<dbReference type="InterPro" id="IPR050353">
    <property type="entry name" value="PyrK_electron_transfer"/>
</dbReference>
<protein>
    <submittedName>
        <fullName evidence="3">Uncharacterized protein</fullName>
    </submittedName>
</protein>
<dbReference type="InterPro" id="IPR001433">
    <property type="entry name" value="OxRdtase_FAD/NAD-bd"/>
</dbReference>
<dbReference type="EMBL" id="BNJF01000004">
    <property type="protein sequence ID" value="GHO48721.1"/>
    <property type="molecule type" value="Genomic_DNA"/>
</dbReference>
<evidence type="ECO:0000259" key="2">
    <source>
        <dbReference type="Pfam" id="PF10418"/>
    </source>
</evidence>
<name>A0A8J3I783_9CHLR</name>
<evidence type="ECO:0000259" key="1">
    <source>
        <dbReference type="Pfam" id="PF00175"/>
    </source>
</evidence>
<keyword evidence="4" id="KW-1185">Reference proteome</keyword>
<evidence type="ECO:0000313" key="3">
    <source>
        <dbReference type="EMBL" id="GHO48721.1"/>
    </source>
</evidence>
<organism evidence="3 4">
    <name type="scientific">Ktedonospora formicarum</name>
    <dbReference type="NCBI Taxonomy" id="2778364"/>
    <lineage>
        <taxon>Bacteria</taxon>
        <taxon>Bacillati</taxon>
        <taxon>Chloroflexota</taxon>
        <taxon>Ktedonobacteria</taxon>
        <taxon>Ktedonobacterales</taxon>
        <taxon>Ktedonobacteraceae</taxon>
        <taxon>Ktedonospora</taxon>
    </lineage>
</organism>
<accession>A0A8J3I783</accession>
<evidence type="ECO:0000313" key="4">
    <source>
        <dbReference type="Proteomes" id="UP000612362"/>
    </source>
</evidence>
<dbReference type="InterPro" id="IPR039261">
    <property type="entry name" value="FNR_nucleotide-bd"/>
</dbReference>
<proteinExistence type="predicted"/>
<sequence length="149" mass="17220">MHQIEAQRSHYGRIALLYGARTPADILYQRELAHWRQRFDLDIFVTVDAATGDWRGSVGVVTRLVPRMACDPMKTLAFLCGPEVMMRFMALELEKYGLASEQIFVSMERNMKCALGWCGHCQYGPHFLCKDGPIFPYSRVQRLFTIREI</sequence>